<dbReference type="SUPFAM" id="SSF53706">
    <property type="entry name" value="Formate dehydrogenase/DMSO reductase, domains 1-3"/>
    <property type="match status" value="1"/>
</dbReference>
<evidence type="ECO:0000313" key="10">
    <source>
        <dbReference type="Proteomes" id="UP000308978"/>
    </source>
</evidence>
<keyword evidence="4" id="KW-0560">Oxidoreductase</keyword>
<dbReference type="SUPFAM" id="SSF50692">
    <property type="entry name" value="ADC-like"/>
    <property type="match status" value="1"/>
</dbReference>
<evidence type="ECO:0000256" key="6">
    <source>
        <dbReference type="ARBA" id="ARBA00023014"/>
    </source>
</evidence>
<dbReference type="Pfam" id="PF04879">
    <property type="entry name" value="Molybdop_Fe4S4"/>
    <property type="match status" value="1"/>
</dbReference>
<comment type="caution">
    <text evidence="9">The sequence shown here is derived from an EMBL/GenBank/DDBJ whole genome shotgun (WGS) entry which is preliminary data.</text>
</comment>
<feature type="region of interest" description="Disordered" evidence="7">
    <location>
        <begin position="1"/>
        <end position="41"/>
    </location>
</feature>
<name>A0A4S4G262_9ACTN</name>
<dbReference type="GO" id="GO:0043546">
    <property type="term" value="F:molybdopterin cofactor binding"/>
    <property type="evidence" value="ECO:0007669"/>
    <property type="project" value="InterPro"/>
</dbReference>
<dbReference type="Gene3D" id="2.40.40.20">
    <property type="match status" value="1"/>
</dbReference>
<dbReference type="GO" id="GO:0046872">
    <property type="term" value="F:metal ion binding"/>
    <property type="evidence" value="ECO:0007669"/>
    <property type="project" value="UniProtKB-KW"/>
</dbReference>
<feature type="compositionally biased region" description="Basic and acidic residues" evidence="7">
    <location>
        <begin position="28"/>
        <end position="37"/>
    </location>
</feature>
<evidence type="ECO:0000256" key="7">
    <source>
        <dbReference type="SAM" id="MobiDB-lite"/>
    </source>
</evidence>
<evidence type="ECO:0000259" key="8">
    <source>
        <dbReference type="PROSITE" id="PS51669"/>
    </source>
</evidence>
<dbReference type="InterPro" id="IPR006656">
    <property type="entry name" value="Mopterin_OxRdtase"/>
</dbReference>
<protein>
    <recommendedName>
        <fullName evidence="8">4Fe-4S Mo/W bis-MGD-type domain-containing protein</fullName>
    </recommendedName>
</protein>
<dbReference type="InterPro" id="IPR009010">
    <property type="entry name" value="Asp_de-COase-like_dom_sf"/>
</dbReference>
<accession>A0A4S4G262</accession>
<dbReference type="Gene3D" id="3.40.50.740">
    <property type="match status" value="1"/>
</dbReference>
<comment type="similarity">
    <text evidence="1">Belongs to the prokaryotic molybdopterin-containing oxidoreductase family.</text>
</comment>
<dbReference type="GO" id="GO:0051536">
    <property type="term" value="F:iron-sulfur cluster binding"/>
    <property type="evidence" value="ECO:0007669"/>
    <property type="project" value="UniProtKB-KW"/>
</dbReference>
<dbReference type="Proteomes" id="UP000308978">
    <property type="component" value="Unassembled WGS sequence"/>
</dbReference>
<keyword evidence="2" id="KW-0479">Metal-binding</keyword>
<dbReference type="AlphaFoldDB" id="A0A4S4G262"/>
<dbReference type="PANTHER" id="PTHR43742:SF6">
    <property type="entry name" value="OXIDOREDUCTASE YYAE-RELATED"/>
    <property type="match status" value="1"/>
</dbReference>
<organism evidence="9 10">
    <name type="scientific">Adlercreutzia caecimuris</name>
    <dbReference type="NCBI Taxonomy" id="671266"/>
    <lineage>
        <taxon>Bacteria</taxon>
        <taxon>Bacillati</taxon>
        <taxon>Actinomycetota</taxon>
        <taxon>Coriobacteriia</taxon>
        <taxon>Eggerthellales</taxon>
        <taxon>Eggerthellaceae</taxon>
        <taxon>Adlercreutzia</taxon>
    </lineage>
</organism>
<evidence type="ECO:0000256" key="1">
    <source>
        <dbReference type="ARBA" id="ARBA00010312"/>
    </source>
</evidence>
<dbReference type="Pfam" id="PF00384">
    <property type="entry name" value="Molybdopterin"/>
    <property type="match status" value="1"/>
</dbReference>
<reference evidence="9 10" key="1">
    <citation type="submission" date="2019-04" db="EMBL/GenBank/DDBJ databases">
        <title>Microbes associate with the intestines of laboratory mice.</title>
        <authorList>
            <person name="Navarre W."/>
            <person name="Wong E."/>
            <person name="Huang K.C."/>
            <person name="Tropini C."/>
            <person name="Ng K."/>
            <person name="Yu B."/>
        </authorList>
    </citation>
    <scope>NUCLEOTIDE SEQUENCE [LARGE SCALE GENOMIC DNA]</scope>
    <source>
        <strain evidence="9 10">NM80_B27</strain>
    </source>
</reference>
<feature type="compositionally biased region" description="Basic residues" evidence="7">
    <location>
        <begin position="1"/>
        <end position="11"/>
    </location>
</feature>
<evidence type="ECO:0000256" key="2">
    <source>
        <dbReference type="ARBA" id="ARBA00022723"/>
    </source>
</evidence>
<evidence type="ECO:0000256" key="4">
    <source>
        <dbReference type="ARBA" id="ARBA00023002"/>
    </source>
</evidence>
<feature type="domain" description="4Fe-4S Mo/W bis-MGD-type" evidence="8">
    <location>
        <begin position="92"/>
        <end position="149"/>
    </location>
</feature>
<dbReference type="Pfam" id="PF01568">
    <property type="entry name" value="Molydop_binding"/>
    <property type="match status" value="1"/>
</dbReference>
<sequence>MGLSKSPKRRGFSSGEWRRHSLPGAGSCRDKREREENFMTEFENPRSFSRRSFVTGAAALTGAGLLAACSPQSQPEQGAEGEEGLAGTGGNEEIYAGACDGNCAGGCYLNIHVRDGKIVRTSARELPDPAYTRICSKGLSQVGRVYSSNRLLYPMKRVGERGSNDFERISWDEALDFIATKWKEITDQYGPGAMAIFNNSGHYSLCSGSCGTSISVTGRFKNVMGASEISSSLDIGCSHGFSHLTGGIPTYNEITDRKNANVSILWGNNPAISNPHTAHFHKEAQEDGNRLIVIDPIYNANAAMADWWVPVKAGTDGALAAGILNIYFTRGLLDEGFLKSTTNCPYLIKEDGMFVRMSDLGVEPTVEPDPLTGEDVPVDPIVVWDAAQNAPVAITEATDPLLESVPGVNGMKVQTVLENAKAAVAEYTPERAAEISGLKVEDVEELARIYVEDGPVSTEFFLGVNHYLNAPYTSWLIGLVAMLTGNTGKSGASFGNNQIYIPQYTHTNFAVTMPTDKAGNPCQGGDPHTYATAFLEELIDTGKYGQEDCVLKGVWFTFNNAAATMADSEYTKRWVSKLDLVICSDVMMTDTCRLADIVLPASYWFEHTDVGSYLFATHPYITWNEKAIDPLGESKSDFDIFKAVAERMGYGEFFDLTEEEYCAEALDSEGYKALGISLEALKEKGALRVFPEDVHISDTSVWGTENGRLCLYQENVLYQFGDLGQPVDRKKECGLYWEEGKYCGEHSEARMGEYPFHLLSQKMRTHTHTQWSENEYTREIEPEPLAMLNPDDAAELGIQDGDTIRLRNYQGTVVVKAAINAGVPPKTVAMPRSWQAADFIEGTYQSLISKDFNDTSNNQAYNDVACAVEKM</sequence>
<evidence type="ECO:0000256" key="5">
    <source>
        <dbReference type="ARBA" id="ARBA00023004"/>
    </source>
</evidence>
<dbReference type="GO" id="GO:0016491">
    <property type="term" value="F:oxidoreductase activity"/>
    <property type="evidence" value="ECO:0007669"/>
    <property type="project" value="UniProtKB-KW"/>
</dbReference>
<dbReference type="PROSITE" id="PS51318">
    <property type="entry name" value="TAT"/>
    <property type="match status" value="1"/>
</dbReference>
<gene>
    <name evidence="9" type="ORF">E5986_04470</name>
</gene>
<dbReference type="EMBL" id="SSTJ01000004">
    <property type="protein sequence ID" value="THG37630.1"/>
    <property type="molecule type" value="Genomic_DNA"/>
</dbReference>
<keyword evidence="6" id="KW-0411">Iron-sulfur</keyword>
<dbReference type="PANTHER" id="PTHR43742">
    <property type="entry name" value="TRIMETHYLAMINE-N-OXIDE REDUCTASE"/>
    <property type="match status" value="1"/>
</dbReference>
<dbReference type="InterPro" id="IPR006963">
    <property type="entry name" value="Mopterin_OxRdtase_4Fe-4S_dom"/>
</dbReference>
<dbReference type="SMART" id="SM00926">
    <property type="entry name" value="Molybdop_Fe4S4"/>
    <property type="match status" value="1"/>
</dbReference>
<evidence type="ECO:0000313" key="9">
    <source>
        <dbReference type="EMBL" id="THG37630.1"/>
    </source>
</evidence>
<dbReference type="InterPro" id="IPR050612">
    <property type="entry name" value="Prok_Mopterin_Oxidored"/>
</dbReference>
<proteinExistence type="inferred from homology"/>
<dbReference type="Gene3D" id="3.40.228.10">
    <property type="entry name" value="Dimethylsulfoxide Reductase, domain 2"/>
    <property type="match status" value="1"/>
</dbReference>
<dbReference type="InterPro" id="IPR006657">
    <property type="entry name" value="MoPterin_dinucl-bd_dom"/>
</dbReference>
<dbReference type="Gene3D" id="3.40.50.12440">
    <property type="match status" value="2"/>
</dbReference>
<keyword evidence="5" id="KW-0408">Iron</keyword>
<keyword evidence="3" id="KW-0732">Signal</keyword>
<dbReference type="InterPro" id="IPR006311">
    <property type="entry name" value="TAT_signal"/>
</dbReference>
<dbReference type="PROSITE" id="PS51669">
    <property type="entry name" value="4FE4S_MOW_BIS_MGD"/>
    <property type="match status" value="1"/>
</dbReference>
<evidence type="ECO:0000256" key="3">
    <source>
        <dbReference type="ARBA" id="ARBA00022729"/>
    </source>
</evidence>